<dbReference type="PROSITE" id="PS50929">
    <property type="entry name" value="ABC_TM1F"/>
    <property type="match status" value="1"/>
</dbReference>
<keyword evidence="3 6" id="KW-1133">Transmembrane helix</keyword>
<evidence type="ECO:0000256" key="5">
    <source>
        <dbReference type="SAM" id="MobiDB-lite"/>
    </source>
</evidence>
<dbReference type="PANTHER" id="PTHR24221">
    <property type="entry name" value="ATP-BINDING CASSETTE SUB-FAMILY B"/>
    <property type="match status" value="1"/>
</dbReference>
<keyword evidence="9" id="KW-1185">Reference proteome</keyword>
<feature type="transmembrane region" description="Helical" evidence="6">
    <location>
        <begin position="129"/>
        <end position="149"/>
    </location>
</feature>
<feature type="region of interest" description="Disordered" evidence="5">
    <location>
        <begin position="1"/>
        <end position="38"/>
    </location>
</feature>
<dbReference type="Proteomes" id="UP001460270">
    <property type="component" value="Unassembled WGS sequence"/>
</dbReference>
<proteinExistence type="predicted"/>
<evidence type="ECO:0000313" key="8">
    <source>
        <dbReference type="EMBL" id="KAK7879943.1"/>
    </source>
</evidence>
<dbReference type="AlphaFoldDB" id="A0AAW0MSZ0"/>
<feature type="transmembrane region" description="Helical" evidence="6">
    <location>
        <begin position="100"/>
        <end position="123"/>
    </location>
</feature>
<dbReference type="Gene3D" id="1.20.1560.10">
    <property type="entry name" value="ABC transporter type 1, transmembrane domain"/>
    <property type="match status" value="1"/>
</dbReference>
<keyword evidence="2 6" id="KW-0812">Transmembrane</keyword>
<feature type="compositionally biased region" description="Polar residues" evidence="5">
    <location>
        <begin position="29"/>
        <end position="38"/>
    </location>
</feature>
<evidence type="ECO:0000256" key="1">
    <source>
        <dbReference type="ARBA" id="ARBA00004141"/>
    </source>
</evidence>
<comment type="caution">
    <text evidence="8">The sequence shown here is derived from an EMBL/GenBank/DDBJ whole genome shotgun (WGS) entry which is preliminary data.</text>
</comment>
<feature type="domain" description="ABC transmembrane type-1" evidence="7">
    <location>
        <begin position="61"/>
        <end position="162"/>
    </location>
</feature>
<dbReference type="SUPFAM" id="SSF90123">
    <property type="entry name" value="ABC transporter transmembrane region"/>
    <property type="match status" value="1"/>
</dbReference>
<evidence type="ECO:0000256" key="3">
    <source>
        <dbReference type="ARBA" id="ARBA00022989"/>
    </source>
</evidence>
<sequence length="179" mass="20437">MREIEKEEERREREKRKKGMTEREGGVSVCNTSSPPQGRLDSSVTCAPSSGSVCNSSQTGWWQLKLFAHLHALSLRWHLGRKTGEVLRSIDRGTSSINSLLSYIVFSIFPTIADIVIAIIVFISLFNAWFGLIVFVCMTLYLTLTIIITEWRTKYRRKMNQQDNLAKAKPSTHCLTLKR</sequence>
<organism evidence="8 9">
    <name type="scientific">Mugilogobius chulae</name>
    <name type="common">yellowstripe goby</name>
    <dbReference type="NCBI Taxonomy" id="88201"/>
    <lineage>
        <taxon>Eukaryota</taxon>
        <taxon>Metazoa</taxon>
        <taxon>Chordata</taxon>
        <taxon>Craniata</taxon>
        <taxon>Vertebrata</taxon>
        <taxon>Euteleostomi</taxon>
        <taxon>Actinopterygii</taxon>
        <taxon>Neopterygii</taxon>
        <taxon>Teleostei</taxon>
        <taxon>Neoteleostei</taxon>
        <taxon>Acanthomorphata</taxon>
        <taxon>Gobiaria</taxon>
        <taxon>Gobiiformes</taxon>
        <taxon>Gobioidei</taxon>
        <taxon>Gobiidae</taxon>
        <taxon>Gobionellinae</taxon>
        <taxon>Mugilogobius</taxon>
    </lineage>
</organism>
<dbReference type="InterPro" id="IPR036640">
    <property type="entry name" value="ABC1_TM_sf"/>
</dbReference>
<evidence type="ECO:0000256" key="6">
    <source>
        <dbReference type="SAM" id="Phobius"/>
    </source>
</evidence>
<dbReference type="InterPro" id="IPR039421">
    <property type="entry name" value="Type_1_exporter"/>
</dbReference>
<evidence type="ECO:0000313" key="9">
    <source>
        <dbReference type="Proteomes" id="UP001460270"/>
    </source>
</evidence>
<keyword evidence="4 6" id="KW-0472">Membrane</keyword>
<dbReference type="GO" id="GO:0015439">
    <property type="term" value="F:ABC-type heme transporter activity"/>
    <property type="evidence" value="ECO:0007669"/>
    <property type="project" value="TreeGrafter"/>
</dbReference>
<protein>
    <recommendedName>
        <fullName evidence="7">ABC transmembrane type-1 domain-containing protein</fullName>
    </recommendedName>
</protein>
<accession>A0AAW0MSZ0</accession>
<reference evidence="9" key="1">
    <citation type="submission" date="2024-04" db="EMBL/GenBank/DDBJ databases">
        <title>Salinicola lusitanus LLJ914,a marine bacterium isolated from the Okinawa Trough.</title>
        <authorList>
            <person name="Li J."/>
        </authorList>
    </citation>
    <scope>NUCLEOTIDE SEQUENCE [LARGE SCALE GENOMIC DNA]</scope>
</reference>
<dbReference type="GO" id="GO:0005524">
    <property type="term" value="F:ATP binding"/>
    <property type="evidence" value="ECO:0007669"/>
    <property type="project" value="InterPro"/>
</dbReference>
<dbReference type="PANTHER" id="PTHR24221:SF654">
    <property type="entry name" value="ATP-BINDING CASSETTE SUB-FAMILY B MEMBER 6"/>
    <property type="match status" value="1"/>
</dbReference>
<gene>
    <name evidence="8" type="ORF">WMY93_033380</name>
</gene>
<dbReference type="Pfam" id="PF00664">
    <property type="entry name" value="ABC_membrane"/>
    <property type="match status" value="1"/>
</dbReference>
<dbReference type="EMBL" id="JBBPFD010000168">
    <property type="protein sequence ID" value="KAK7879943.1"/>
    <property type="molecule type" value="Genomic_DNA"/>
</dbReference>
<evidence type="ECO:0000259" key="7">
    <source>
        <dbReference type="PROSITE" id="PS50929"/>
    </source>
</evidence>
<comment type="subcellular location">
    <subcellularLocation>
        <location evidence="1">Membrane</location>
        <topology evidence="1">Multi-pass membrane protein</topology>
    </subcellularLocation>
</comment>
<name>A0AAW0MSZ0_9GOBI</name>
<evidence type="ECO:0000256" key="4">
    <source>
        <dbReference type="ARBA" id="ARBA00023136"/>
    </source>
</evidence>
<dbReference type="GO" id="GO:0005774">
    <property type="term" value="C:vacuolar membrane"/>
    <property type="evidence" value="ECO:0007669"/>
    <property type="project" value="TreeGrafter"/>
</dbReference>
<dbReference type="InterPro" id="IPR011527">
    <property type="entry name" value="ABC1_TM_dom"/>
</dbReference>
<evidence type="ECO:0000256" key="2">
    <source>
        <dbReference type="ARBA" id="ARBA00022692"/>
    </source>
</evidence>
<feature type="compositionally biased region" description="Basic and acidic residues" evidence="5">
    <location>
        <begin position="1"/>
        <end position="12"/>
    </location>
</feature>
<dbReference type="GO" id="GO:0020037">
    <property type="term" value="F:heme binding"/>
    <property type="evidence" value="ECO:0007669"/>
    <property type="project" value="TreeGrafter"/>
</dbReference>